<comment type="caution">
    <text evidence="1">The sequence shown here is derived from an EMBL/GenBank/DDBJ whole genome shotgun (WGS) entry which is preliminary data.</text>
</comment>
<proteinExistence type="predicted"/>
<gene>
    <name evidence="1" type="ORF">CCAP1982_LOCUS13787</name>
</gene>
<evidence type="ECO:0000313" key="1">
    <source>
        <dbReference type="EMBL" id="CAD7005426.1"/>
    </source>
</evidence>
<keyword evidence="2" id="KW-1185">Reference proteome</keyword>
<protein>
    <submittedName>
        <fullName evidence="1">(Mediterranean fruit fly) hypothetical protein</fullName>
    </submittedName>
</protein>
<name>A0A811V6I4_CERCA</name>
<sequence>MIALIFAKQSTNNRQLLKISGPVQCKSTTGSQVDVSLTLRGDGEDLPPTLVCVPVNSDSWVRK</sequence>
<dbReference type="EMBL" id="CAJHJT010000034">
    <property type="protein sequence ID" value="CAD7005426.1"/>
    <property type="molecule type" value="Genomic_DNA"/>
</dbReference>
<reference evidence="1" key="1">
    <citation type="submission" date="2020-11" db="EMBL/GenBank/DDBJ databases">
        <authorList>
            <person name="Whitehead M."/>
        </authorList>
    </citation>
    <scope>NUCLEOTIDE SEQUENCE</scope>
    <source>
        <strain evidence="1">EGII</strain>
    </source>
</reference>
<evidence type="ECO:0000313" key="2">
    <source>
        <dbReference type="Proteomes" id="UP000606786"/>
    </source>
</evidence>
<dbReference type="AlphaFoldDB" id="A0A811V6I4"/>
<dbReference type="Proteomes" id="UP000606786">
    <property type="component" value="Unassembled WGS sequence"/>
</dbReference>
<accession>A0A811V6I4</accession>
<organism evidence="1 2">
    <name type="scientific">Ceratitis capitata</name>
    <name type="common">Mediterranean fruit fly</name>
    <name type="synonym">Tephritis capitata</name>
    <dbReference type="NCBI Taxonomy" id="7213"/>
    <lineage>
        <taxon>Eukaryota</taxon>
        <taxon>Metazoa</taxon>
        <taxon>Ecdysozoa</taxon>
        <taxon>Arthropoda</taxon>
        <taxon>Hexapoda</taxon>
        <taxon>Insecta</taxon>
        <taxon>Pterygota</taxon>
        <taxon>Neoptera</taxon>
        <taxon>Endopterygota</taxon>
        <taxon>Diptera</taxon>
        <taxon>Brachycera</taxon>
        <taxon>Muscomorpha</taxon>
        <taxon>Tephritoidea</taxon>
        <taxon>Tephritidae</taxon>
        <taxon>Ceratitis</taxon>
        <taxon>Ceratitis</taxon>
    </lineage>
</organism>